<protein>
    <submittedName>
        <fullName evidence="4">Uncharacterized protein</fullName>
    </submittedName>
</protein>
<feature type="region of interest" description="Disordered" evidence="1">
    <location>
        <begin position="278"/>
        <end position="386"/>
    </location>
</feature>
<name>A0AAD9Z1J7_9LECA</name>
<evidence type="ECO:0000259" key="2">
    <source>
        <dbReference type="PROSITE" id="PS50090"/>
    </source>
</evidence>
<evidence type="ECO:0000259" key="3">
    <source>
        <dbReference type="PROSITE" id="PS51294"/>
    </source>
</evidence>
<feature type="compositionally biased region" description="Low complexity" evidence="1">
    <location>
        <begin position="284"/>
        <end position="298"/>
    </location>
</feature>
<dbReference type="InterPro" id="IPR009057">
    <property type="entry name" value="Homeodomain-like_sf"/>
</dbReference>
<evidence type="ECO:0000313" key="5">
    <source>
        <dbReference type="Proteomes" id="UP001276659"/>
    </source>
</evidence>
<evidence type="ECO:0000313" key="4">
    <source>
        <dbReference type="EMBL" id="KAK3169816.1"/>
    </source>
</evidence>
<dbReference type="AlphaFoldDB" id="A0AAD9Z1J7"/>
<feature type="domain" description="HTH myb-type" evidence="3">
    <location>
        <begin position="128"/>
        <end position="181"/>
    </location>
</feature>
<dbReference type="Pfam" id="PF00249">
    <property type="entry name" value="Myb_DNA-binding"/>
    <property type="match status" value="1"/>
</dbReference>
<feature type="compositionally biased region" description="Polar residues" evidence="1">
    <location>
        <begin position="29"/>
        <end position="45"/>
    </location>
</feature>
<dbReference type="InterPro" id="IPR017930">
    <property type="entry name" value="Myb_dom"/>
</dbReference>
<dbReference type="SUPFAM" id="SSF46689">
    <property type="entry name" value="Homeodomain-like"/>
    <property type="match status" value="1"/>
</dbReference>
<feature type="compositionally biased region" description="Acidic residues" evidence="1">
    <location>
        <begin position="319"/>
        <end position="333"/>
    </location>
</feature>
<dbReference type="PROSITE" id="PS50090">
    <property type="entry name" value="MYB_LIKE"/>
    <property type="match status" value="1"/>
</dbReference>
<evidence type="ECO:0000256" key="1">
    <source>
        <dbReference type="SAM" id="MobiDB-lite"/>
    </source>
</evidence>
<feature type="region of interest" description="Disordered" evidence="1">
    <location>
        <begin position="16"/>
        <end position="92"/>
    </location>
</feature>
<feature type="region of interest" description="Disordered" evidence="1">
    <location>
        <begin position="106"/>
        <end position="138"/>
    </location>
</feature>
<feature type="domain" description="Myb-like" evidence="2">
    <location>
        <begin position="128"/>
        <end position="177"/>
    </location>
</feature>
<dbReference type="EMBL" id="JASNWA010000009">
    <property type="protein sequence ID" value="KAK3169816.1"/>
    <property type="molecule type" value="Genomic_DNA"/>
</dbReference>
<feature type="compositionally biased region" description="Low complexity" evidence="1">
    <location>
        <begin position="106"/>
        <end position="118"/>
    </location>
</feature>
<gene>
    <name evidence="4" type="ORF">OEA41_009200</name>
</gene>
<sequence>MLETYASLVNPVAKLDIRDLLKGSPSPPSRTTQAPSFSRSISVPSNHPHVPLLPSPSSTSTASQYSASTAPTNSSDQHQRQQSRQLPPQPIDLSKMPQAVFEQNPNLDPAAAAPNKRPLAADDRPFSSPAKKQSKWSPAEDAEIIRLRGSGMKWEDISKKLRGRSAISCRLHYQNYLERRSEWDEEKRNRLARVYDRLKHDLWNPIANELGIPWRACEAMHWAMGEHEMARRANAIPFAIAAAQAEPGEPGCGRVAQRDRMLESTRVFEGRDLTTLSSPFHSVNGNGHSHSHGPAGPGTLAYTPVTIPPIKGEQSFSAYDEEDNEEGEDDDEQEGPRARRRRVGGETRLPGVAEMEGEIAAFTERGEGKGPAVKAGEEGEKRRLSA</sequence>
<organism evidence="4 5">
    <name type="scientific">Lepraria neglecta</name>
    <dbReference type="NCBI Taxonomy" id="209136"/>
    <lineage>
        <taxon>Eukaryota</taxon>
        <taxon>Fungi</taxon>
        <taxon>Dikarya</taxon>
        <taxon>Ascomycota</taxon>
        <taxon>Pezizomycotina</taxon>
        <taxon>Lecanoromycetes</taxon>
        <taxon>OSLEUM clade</taxon>
        <taxon>Lecanoromycetidae</taxon>
        <taxon>Lecanorales</taxon>
        <taxon>Lecanorineae</taxon>
        <taxon>Stereocaulaceae</taxon>
        <taxon>Lepraria</taxon>
    </lineage>
</organism>
<feature type="compositionally biased region" description="Low complexity" evidence="1">
    <location>
        <begin position="55"/>
        <end position="86"/>
    </location>
</feature>
<dbReference type="PROSITE" id="PS51294">
    <property type="entry name" value="HTH_MYB"/>
    <property type="match status" value="1"/>
</dbReference>
<comment type="caution">
    <text evidence="4">The sequence shown here is derived from an EMBL/GenBank/DDBJ whole genome shotgun (WGS) entry which is preliminary data.</text>
</comment>
<reference evidence="4" key="1">
    <citation type="submission" date="2022-11" db="EMBL/GenBank/DDBJ databases">
        <title>Chromosomal genome sequence assembly and mating type (MAT) locus characterization of the leprose asexual lichenized fungus Lepraria neglecta (Nyl.) Erichsen.</title>
        <authorList>
            <person name="Allen J.L."/>
            <person name="Pfeffer B."/>
        </authorList>
    </citation>
    <scope>NUCLEOTIDE SEQUENCE</scope>
    <source>
        <strain evidence="4">Allen 5258</strain>
    </source>
</reference>
<dbReference type="SMART" id="SM00717">
    <property type="entry name" value="SANT"/>
    <property type="match status" value="1"/>
</dbReference>
<dbReference type="Proteomes" id="UP001276659">
    <property type="component" value="Unassembled WGS sequence"/>
</dbReference>
<feature type="compositionally biased region" description="Basic and acidic residues" evidence="1">
    <location>
        <begin position="375"/>
        <end position="386"/>
    </location>
</feature>
<dbReference type="InterPro" id="IPR001005">
    <property type="entry name" value="SANT/Myb"/>
</dbReference>
<keyword evidence="5" id="KW-1185">Reference proteome</keyword>
<proteinExistence type="predicted"/>
<dbReference type="CDD" id="cd00167">
    <property type="entry name" value="SANT"/>
    <property type="match status" value="1"/>
</dbReference>
<dbReference type="Gene3D" id="1.10.10.60">
    <property type="entry name" value="Homeodomain-like"/>
    <property type="match status" value="1"/>
</dbReference>
<accession>A0AAD9Z1J7</accession>